<dbReference type="PROSITE" id="PS50011">
    <property type="entry name" value="PROTEIN_KINASE_DOM"/>
    <property type="match status" value="1"/>
</dbReference>
<dbReference type="SMART" id="SM00368">
    <property type="entry name" value="LRR_RI"/>
    <property type="match status" value="4"/>
</dbReference>
<evidence type="ECO:0000313" key="5">
    <source>
        <dbReference type="EMBL" id="EFC43091.1"/>
    </source>
</evidence>
<dbReference type="OrthoDB" id="341578at2759"/>
<name>D2VIV4_NAEGR</name>
<dbReference type="InterPro" id="IPR025197">
    <property type="entry name" value="DUF4116"/>
</dbReference>
<feature type="domain" description="Protein kinase" evidence="4">
    <location>
        <begin position="62"/>
        <end position="348"/>
    </location>
</feature>
<protein>
    <submittedName>
        <fullName evidence="5">Predicted protein</fullName>
    </submittedName>
</protein>
<organism evidence="6">
    <name type="scientific">Naegleria gruberi</name>
    <name type="common">Amoeba</name>
    <dbReference type="NCBI Taxonomy" id="5762"/>
    <lineage>
        <taxon>Eukaryota</taxon>
        <taxon>Discoba</taxon>
        <taxon>Heterolobosea</taxon>
        <taxon>Tetramitia</taxon>
        <taxon>Eutetramitia</taxon>
        <taxon>Vahlkampfiidae</taxon>
        <taxon>Naegleria</taxon>
    </lineage>
</organism>
<dbReference type="GeneID" id="8853316"/>
<comment type="subcellular location">
    <subcellularLocation>
        <location evidence="1">Membrane</location>
        <topology evidence="1">Single-pass membrane protein</topology>
    </subcellularLocation>
</comment>
<keyword evidence="3" id="KW-0677">Repeat</keyword>
<dbReference type="GO" id="GO:0033612">
    <property type="term" value="F:receptor serine/threonine kinase binding"/>
    <property type="evidence" value="ECO:0007669"/>
    <property type="project" value="TreeGrafter"/>
</dbReference>
<dbReference type="CDD" id="cd00180">
    <property type="entry name" value="PKc"/>
    <property type="match status" value="1"/>
</dbReference>
<dbReference type="eggNOG" id="KOG0595">
    <property type="taxonomic scope" value="Eukaryota"/>
</dbReference>
<dbReference type="InterPro" id="IPR050647">
    <property type="entry name" value="Plant_LRR-RLKs"/>
</dbReference>
<dbReference type="VEuPathDB" id="AmoebaDB:NAEGRDRAFT_68813"/>
<sequence>MENDETLIEIECDGTITLEHNGQLITINAPTGHQTFKLKIKNNQNKTPKITSSPNVIFNDDDNIIKTIVQSKFKNEKLVKKYGWRCDKEKKVQFFTFTSSQDGKLYVVKVFKKEGFTWERDFIREVSYVINISHPNIVRIYEGDTFTINDVKFNYYKMDYYTHGSLEAWANERTNLNEKSLLMIMLQLVNAVKFIQTRNIIHRDIRPANILIQHINNNDGIPIIALADFEYATKPENSSVKGSICGTPNYDPKIITHGYSFNSDCYSIGRTMFDLIVESTNNDNSLFDDDDNDLNSTIKDDDRPKIEDLLEQNIISETFAKLIFSLLEDSIDLDILCIKLLQLLQKYIKWTEYIKDEYILSIIQSNVYIEFKVVEEDYTNFEYISEQSKNNYEFKKKSVQKNGLVIQYFTNEDKNNIELVKLAFNNNYNSLQFASEEIRKNFKLMQEFSEKEPLCLEYILDVNNIIYKLNMKNLVQKNGLALQYATESDKNNIDIVKLAVKQNPQSLRYSSKDIRENFLPYSLKSIFDIFRNYSNEFTKNKRIVLESIRENVLAFEYADIVFKNDFEFICEAIKYNNKILSYLFKLNDMEDIQNIVDLIDKRTNNLTLNKCPSNELINFLKKMKQLTLLDFIYNIGDEGAKLISEMKQLTSLDISENNIGVEGAKYISEMKQLTSLNICRNEIGVEGVKYISEMKQLTSLDISYNKIGVEGAKYISEMKQLTSLDISENNIGVEGAKYISEMKQLTSLDINYNKIGDEGAKYISKMKQLTSLNIRRNEIGVEGVKYISEMKQLTSLDISYNKIGVEGAKYLSEMKTKTIY</sequence>
<dbReference type="GO" id="GO:0004672">
    <property type="term" value="F:protein kinase activity"/>
    <property type="evidence" value="ECO:0007669"/>
    <property type="project" value="InterPro"/>
</dbReference>
<dbReference type="SMART" id="SM00365">
    <property type="entry name" value="LRR_SD22"/>
    <property type="match status" value="5"/>
</dbReference>
<dbReference type="InterPro" id="IPR055414">
    <property type="entry name" value="LRR_R13L4/SHOC2-like"/>
</dbReference>
<proteinExistence type="predicted"/>
<dbReference type="Pfam" id="PF13475">
    <property type="entry name" value="DUF4116"/>
    <property type="match status" value="3"/>
</dbReference>
<keyword evidence="2" id="KW-0433">Leucine-rich repeat</keyword>
<dbReference type="GO" id="GO:0005524">
    <property type="term" value="F:ATP binding"/>
    <property type="evidence" value="ECO:0007669"/>
    <property type="project" value="InterPro"/>
</dbReference>
<gene>
    <name evidence="5" type="ORF">NAEGRDRAFT_68813</name>
</gene>
<dbReference type="SMART" id="SM00220">
    <property type="entry name" value="S_TKc"/>
    <property type="match status" value="1"/>
</dbReference>
<dbReference type="Pfam" id="PF00069">
    <property type="entry name" value="Pkinase"/>
    <property type="match status" value="1"/>
</dbReference>
<dbReference type="InterPro" id="IPR032675">
    <property type="entry name" value="LRR_dom_sf"/>
</dbReference>
<dbReference type="SUPFAM" id="SSF52047">
    <property type="entry name" value="RNI-like"/>
    <property type="match status" value="1"/>
</dbReference>
<dbReference type="Pfam" id="PF23598">
    <property type="entry name" value="LRR_14"/>
    <property type="match status" value="1"/>
</dbReference>
<dbReference type="SUPFAM" id="SSF56112">
    <property type="entry name" value="Protein kinase-like (PK-like)"/>
    <property type="match status" value="1"/>
</dbReference>
<dbReference type="InterPro" id="IPR011009">
    <property type="entry name" value="Kinase-like_dom_sf"/>
</dbReference>
<dbReference type="eggNOG" id="KOG4308">
    <property type="taxonomic scope" value="Eukaryota"/>
</dbReference>
<dbReference type="InParanoid" id="D2VIV4"/>
<evidence type="ECO:0000313" key="6">
    <source>
        <dbReference type="Proteomes" id="UP000006671"/>
    </source>
</evidence>
<dbReference type="PANTHER" id="PTHR48056:SF58">
    <property type="entry name" value="LEUCINE-RICH REPEAT RECEPTOR PROTEIN KINASE MSP1-LIKE ISOFORM X1"/>
    <property type="match status" value="1"/>
</dbReference>
<dbReference type="AlphaFoldDB" id="D2VIV4"/>
<evidence type="ECO:0000259" key="4">
    <source>
        <dbReference type="PROSITE" id="PS50011"/>
    </source>
</evidence>
<evidence type="ECO:0000256" key="3">
    <source>
        <dbReference type="ARBA" id="ARBA00022737"/>
    </source>
</evidence>
<dbReference type="InterPro" id="IPR008266">
    <property type="entry name" value="Tyr_kinase_AS"/>
</dbReference>
<dbReference type="EMBL" id="GG738875">
    <property type="protein sequence ID" value="EFC43091.1"/>
    <property type="molecule type" value="Genomic_DNA"/>
</dbReference>
<evidence type="ECO:0000256" key="1">
    <source>
        <dbReference type="ARBA" id="ARBA00004167"/>
    </source>
</evidence>
<accession>D2VIV4</accession>
<dbReference type="Proteomes" id="UP000006671">
    <property type="component" value="Unassembled WGS sequence"/>
</dbReference>
<dbReference type="Gene3D" id="3.80.10.10">
    <property type="entry name" value="Ribonuclease Inhibitor"/>
    <property type="match status" value="1"/>
</dbReference>
<reference evidence="5 6" key="1">
    <citation type="journal article" date="2010" name="Cell">
        <title>The genome of Naegleria gruberi illuminates early eukaryotic versatility.</title>
        <authorList>
            <person name="Fritz-Laylin L.K."/>
            <person name="Prochnik S.E."/>
            <person name="Ginger M.L."/>
            <person name="Dacks J.B."/>
            <person name="Carpenter M.L."/>
            <person name="Field M.C."/>
            <person name="Kuo A."/>
            <person name="Paredez A."/>
            <person name="Chapman J."/>
            <person name="Pham J."/>
            <person name="Shu S."/>
            <person name="Neupane R."/>
            <person name="Cipriano M."/>
            <person name="Mancuso J."/>
            <person name="Tu H."/>
            <person name="Salamov A."/>
            <person name="Lindquist E."/>
            <person name="Shapiro H."/>
            <person name="Lucas S."/>
            <person name="Grigoriev I.V."/>
            <person name="Cande W.Z."/>
            <person name="Fulton C."/>
            <person name="Rokhsar D.S."/>
            <person name="Dawson S.C."/>
        </authorList>
    </citation>
    <scope>NUCLEOTIDE SEQUENCE [LARGE SCALE GENOMIC DNA]</scope>
    <source>
        <strain evidence="5 6">NEG-M</strain>
    </source>
</reference>
<dbReference type="PANTHER" id="PTHR48056">
    <property type="entry name" value="LRR RECEPTOR-LIKE SERINE/THREONINE-PROTEIN KINASE-RELATED"/>
    <property type="match status" value="1"/>
</dbReference>
<dbReference type="GO" id="GO:0016020">
    <property type="term" value="C:membrane"/>
    <property type="evidence" value="ECO:0007669"/>
    <property type="project" value="UniProtKB-SubCell"/>
</dbReference>
<dbReference type="KEGG" id="ngr:NAEGRDRAFT_68813"/>
<evidence type="ECO:0000256" key="2">
    <source>
        <dbReference type="ARBA" id="ARBA00022614"/>
    </source>
</evidence>
<keyword evidence="6" id="KW-1185">Reference proteome</keyword>
<dbReference type="PROSITE" id="PS00109">
    <property type="entry name" value="PROTEIN_KINASE_TYR"/>
    <property type="match status" value="1"/>
</dbReference>
<dbReference type="RefSeq" id="XP_002675835.1">
    <property type="nucleotide sequence ID" value="XM_002675789.1"/>
</dbReference>
<dbReference type="InterPro" id="IPR000719">
    <property type="entry name" value="Prot_kinase_dom"/>
</dbReference>
<dbReference type="Gene3D" id="1.10.510.10">
    <property type="entry name" value="Transferase(Phosphotransferase) domain 1"/>
    <property type="match status" value="1"/>
</dbReference>